<gene>
    <name evidence="3" type="ORF">DM860_016759</name>
</gene>
<accession>A0A328D9C4</accession>
<organism evidence="3 4">
    <name type="scientific">Cuscuta australis</name>
    <dbReference type="NCBI Taxonomy" id="267555"/>
    <lineage>
        <taxon>Eukaryota</taxon>
        <taxon>Viridiplantae</taxon>
        <taxon>Streptophyta</taxon>
        <taxon>Embryophyta</taxon>
        <taxon>Tracheophyta</taxon>
        <taxon>Spermatophyta</taxon>
        <taxon>Magnoliopsida</taxon>
        <taxon>eudicotyledons</taxon>
        <taxon>Gunneridae</taxon>
        <taxon>Pentapetalae</taxon>
        <taxon>asterids</taxon>
        <taxon>lamiids</taxon>
        <taxon>Solanales</taxon>
        <taxon>Convolvulaceae</taxon>
        <taxon>Cuscuteae</taxon>
        <taxon>Cuscuta</taxon>
        <taxon>Cuscuta subgen. Grammica</taxon>
        <taxon>Cuscuta sect. Cleistogrammica</taxon>
    </lineage>
</organism>
<feature type="compositionally biased region" description="Basic and acidic residues" evidence="2">
    <location>
        <begin position="1"/>
        <end position="13"/>
    </location>
</feature>
<reference evidence="3 4" key="1">
    <citation type="submission" date="2018-06" db="EMBL/GenBank/DDBJ databases">
        <title>The Genome of Cuscuta australis (Dodder) Provides Insight into the Evolution of Plant Parasitism.</title>
        <authorList>
            <person name="Liu H."/>
        </authorList>
    </citation>
    <scope>NUCLEOTIDE SEQUENCE [LARGE SCALE GENOMIC DNA]</scope>
    <source>
        <strain evidence="4">cv. Yunnan</strain>
        <tissue evidence="3">Vines</tissue>
    </source>
</reference>
<sequence>MDNNKLESTTRESSEEEAAAAAEVVACSTPHLVPIGAKTHKRKSRWDEGPVDQLGGGNGHDPLPETKFPPGFSPPVEHCTPKQAVMGHYQQCFVSRIVVSCGIPFNLVQKIGVPENESFGSWVVAPVQLHVQSTLMLEREGLQTVIALQDVRSEFTKLRGNLFYRVLDDLHAHLYNKCESSFCYFFEELYIN</sequence>
<evidence type="ECO:0000256" key="1">
    <source>
        <dbReference type="RuleBase" id="RU367079"/>
    </source>
</evidence>
<name>A0A328D9C4_9ASTE</name>
<dbReference type="GO" id="GO:0006612">
    <property type="term" value="P:protein targeting to membrane"/>
    <property type="evidence" value="ECO:0007669"/>
    <property type="project" value="UniProtKB-UniRule"/>
</dbReference>
<comment type="caution">
    <text evidence="3">The sequence shown here is derived from an EMBL/GenBank/DDBJ whole genome shotgun (WGS) entry which is preliminary data.</text>
</comment>
<comment type="similarity">
    <text evidence="1">Belongs to the SEC8 family.</text>
</comment>
<dbReference type="AlphaFoldDB" id="A0A328D9C4"/>
<feature type="region of interest" description="Disordered" evidence="2">
    <location>
        <begin position="1"/>
        <end position="23"/>
    </location>
</feature>
<comment type="function">
    <text evidence="1">Component of the exocyst complex involved in the docking of exocytic vesicles with fusion sites on the plasma membrane.</text>
</comment>
<dbReference type="GO" id="GO:0090522">
    <property type="term" value="P:vesicle tethering involved in exocytosis"/>
    <property type="evidence" value="ECO:0007669"/>
    <property type="project" value="UniProtKB-UniRule"/>
</dbReference>
<keyword evidence="1" id="KW-0653">Protein transport</keyword>
<evidence type="ECO:0000256" key="2">
    <source>
        <dbReference type="SAM" id="MobiDB-lite"/>
    </source>
</evidence>
<evidence type="ECO:0000313" key="4">
    <source>
        <dbReference type="Proteomes" id="UP000249390"/>
    </source>
</evidence>
<protein>
    <recommendedName>
        <fullName evidence="1">Exocyst complex component Sec8</fullName>
    </recommendedName>
</protein>
<dbReference type="GO" id="GO:0015031">
    <property type="term" value="P:protein transport"/>
    <property type="evidence" value="ECO:0007669"/>
    <property type="project" value="UniProtKB-KW"/>
</dbReference>
<dbReference type="GO" id="GO:0000145">
    <property type="term" value="C:exocyst"/>
    <property type="evidence" value="ECO:0007669"/>
    <property type="project" value="UniProtKB-UniRule"/>
</dbReference>
<keyword evidence="4" id="KW-1185">Reference proteome</keyword>
<keyword evidence="1" id="KW-0813">Transport</keyword>
<feature type="region of interest" description="Disordered" evidence="2">
    <location>
        <begin position="35"/>
        <end position="64"/>
    </location>
</feature>
<dbReference type="Proteomes" id="UP000249390">
    <property type="component" value="Unassembled WGS sequence"/>
</dbReference>
<dbReference type="InterPro" id="IPR039682">
    <property type="entry name" value="Sec8/EXOC4"/>
</dbReference>
<dbReference type="EMBL" id="NQVE01000170">
    <property type="protein sequence ID" value="RAL42472.1"/>
    <property type="molecule type" value="Genomic_DNA"/>
</dbReference>
<dbReference type="GO" id="GO:0006893">
    <property type="term" value="P:Golgi to plasma membrane transport"/>
    <property type="evidence" value="ECO:0007669"/>
    <property type="project" value="TreeGrafter"/>
</dbReference>
<dbReference type="PANTHER" id="PTHR14146:SF0">
    <property type="entry name" value="EXOCYST COMPLEX COMPONENT 4"/>
    <property type="match status" value="1"/>
</dbReference>
<keyword evidence="1" id="KW-0268">Exocytosis</keyword>
<dbReference type="PANTHER" id="PTHR14146">
    <property type="entry name" value="EXOCYST COMPLEX COMPONENT 4"/>
    <property type="match status" value="1"/>
</dbReference>
<proteinExistence type="inferred from homology"/>
<evidence type="ECO:0000313" key="3">
    <source>
        <dbReference type="EMBL" id="RAL42472.1"/>
    </source>
</evidence>